<keyword evidence="1" id="KW-0812">Transmembrane</keyword>
<name>A0A439DJH1_9PEZI</name>
<feature type="signal peptide" evidence="2">
    <location>
        <begin position="1"/>
        <end position="18"/>
    </location>
</feature>
<feature type="chain" id="PRO_5019142724" description="DOMON domain-containing protein" evidence="2">
    <location>
        <begin position="19"/>
        <end position="243"/>
    </location>
</feature>
<keyword evidence="1" id="KW-0472">Membrane</keyword>
<gene>
    <name evidence="3" type="ORF">EKO27_g616</name>
</gene>
<accession>A0A439DJH1</accession>
<dbReference type="AlphaFoldDB" id="A0A439DJH1"/>
<organism evidence="3 4">
    <name type="scientific">Xylaria grammica</name>
    <dbReference type="NCBI Taxonomy" id="363999"/>
    <lineage>
        <taxon>Eukaryota</taxon>
        <taxon>Fungi</taxon>
        <taxon>Dikarya</taxon>
        <taxon>Ascomycota</taxon>
        <taxon>Pezizomycotina</taxon>
        <taxon>Sordariomycetes</taxon>
        <taxon>Xylariomycetidae</taxon>
        <taxon>Xylariales</taxon>
        <taxon>Xylariaceae</taxon>
        <taxon>Xylaria</taxon>
    </lineage>
</organism>
<dbReference type="Proteomes" id="UP000286045">
    <property type="component" value="Unassembled WGS sequence"/>
</dbReference>
<reference evidence="3 4" key="1">
    <citation type="submission" date="2018-12" db="EMBL/GenBank/DDBJ databases">
        <title>Draft genome sequence of Xylaria grammica IHI A82.</title>
        <authorList>
            <person name="Buettner E."/>
            <person name="Kellner H."/>
        </authorList>
    </citation>
    <scope>NUCLEOTIDE SEQUENCE [LARGE SCALE GENOMIC DNA]</scope>
    <source>
        <strain evidence="3 4">IHI A82</strain>
    </source>
</reference>
<evidence type="ECO:0000256" key="1">
    <source>
        <dbReference type="SAM" id="Phobius"/>
    </source>
</evidence>
<comment type="caution">
    <text evidence="3">The sequence shown here is derived from an EMBL/GenBank/DDBJ whole genome shotgun (WGS) entry which is preliminary data.</text>
</comment>
<keyword evidence="4" id="KW-1185">Reference proteome</keyword>
<evidence type="ECO:0000313" key="4">
    <source>
        <dbReference type="Proteomes" id="UP000286045"/>
    </source>
</evidence>
<protein>
    <recommendedName>
        <fullName evidence="5">DOMON domain-containing protein</fullName>
    </recommendedName>
</protein>
<evidence type="ECO:0000313" key="3">
    <source>
        <dbReference type="EMBL" id="RWA14550.1"/>
    </source>
</evidence>
<evidence type="ECO:0008006" key="5">
    <source>
        <dbReference type="Google" id="ProtNLM"/>
    </source>
</evidence>
<keyword evidence="2" id="KW-0732">Signal</keyword>
<sequence>MLYYIATAVSLFAFAIFGIENSPQCSQGQLCLTSFKQCYNEHDDGCQEPPGSYPRMAAENSVQISALLGDTNYTISWVFGPGGQADVPVRIQWKMDSVVWDTNTTESEYVFNPGRVLASFPTLQAPCMTPESAWFNASQRSGNILIISQPAAVLGRGKDFPTAFSRPFTVQPGIIKDYIQTQIDLSRQTERNKWGLGVSIGLGIGIPFVVVITTSVVLIAVKMQESRQGDKDVNVLPSETPTW</sequence>
<feature type="transmembrane region" description="Helical" evidence="1">
    <location>
        <begin position="194"/>
        <end position="221"/>
    </location>
</feature>
<keyword evidence="1" id="KW-1133">Transmembrane helix</keyword>
<proteinExistence type="predicted"/>
<evidence type="ECO:0000256" key="2">
    <source>
        <dbReference type="SAM" id="SignalP"/>
    </source>
</evidence>
<dbReference type="EMBL" id="RYZI01000007">
    <property type="protein sequence ID" value="RWA14550.1"/>
    <property type="molecule type" value="Genomic_DNA"/>
</dbReference>